<dbReference type="InterPro" id="IPR029063">
    <property type="entry name" value="SAM-dependent_MTases_sf"/>
</dbReference>
<proteinExistence type="inferred from homology"/>
<evidence type="ECO:0000256" key="2">
    <source>
        <dbReference type="ARBA" id="ARBA00022603"/>
    </source>
</evidence>
<dbReference type="SUPFAM" id="SSF53335">
    <property type="entry name" value="S-adenosyl-L-methionine-dependent methyltransferases"/>
    <property type="match status" value="1"/>
</dbReference>
<dbReference type="PANTHER" id="PTHR47739">
    <property type="entry name" value="TRNA1(VAL) (ADENINE(37)-N6)-METHYLTRANSFERASE"/>
    <property type="match status" value="1"/>
</dbReference>
<name>A0A5J4SRG3_9ZZZZ</name>
<keyword evidence="1" id="KW-0963">Cytoplasm</keyword>
<dbReference type="InterPro" id="IPR022882">
    <property type="entry name" value="tRNA_adenine-N6_MeTrfase"/>
</dbReference>
<dbReference type="InterPro" id="IPR050210">
    <property type="entry name" value="tRNA_Adenine-N(6)_MTase"/>
</dbReference>
<sequence>MSNSFFHFKQFTIRQDECAMKVGTDGVLLGAWAPVECVRRILDVGAGTGLIALMLAQRSPAFITALEIDKSAACQANENVRCSPWNDRIEVVCTDFRTFMPKDKYDLIVSNPPYFVDSLLSPDKQRSTARHDYRLSYLDLVQGTKQLLSPQGMFAIIIPTNAAGKLEELARLYGLFPFRRLDVVTKPEGEPKRTLLAFSFFERACKGEMLLTETSRHQYSEEYIALTKEYYIH</sequence>
<reference evidence="7" key="1">
    <citation type="submission" date="2019-03" db="EMBL/GenBank/DDBJ databases">
        <title>Single cell metagenomics reveals metabolic interactions within the superorganism composed of flagellate Streblomastix strix and complex community of Bacteroidetes bacteria on its surface.</title>
        <authorList>
            <person name="Treitli S.C."/>
            <person name="Kolisko M."/>
            <person name="Husnik F."/>
            <person name="Keeling P."/>
            <person name="Hampl V."/>
        </authorList>
    </citation>
    <scope>NUCLEOTIDE SEQUENCE</scope>
    <source>
        <strain evidence="7">STM</strain>
    </source>
</reference>
<dbReference type="Pfam" id="PF05175">
    <property type="entry name" value="MTS"/>
    <property type="match status" value="1"/>
</dbReference>
<keyword evidence="2 7" id="KW-0489">Methyltransferase</keyword>
<protein>
    <submittedName>
        <fullName evidence="7">tRNA1(Val) (Adenine(37)-N6)-methyltransferase</fullName>
        <ecNumber evidence="7">2.1.1.223</ecNumber>
    </submittedName>
</protein>
<evidence type="ECO:0000256" key="4">
    <source>
        <dbReference type="ARBA" id="ARBA00022691"/>
    </source>
</evidence>
<evidence type="ECO:0000313" key="7">
    <source>
        <dbReference type="EMBL" id="KAA6348764.1"/>
    </source>
</evidence>
<dbReference type="GO" id="GO:0016430">
    <property type="term" value="F:tRNA (adenine-N6)-methyltransferase activity"/>
    <property type="evidence" value="ECO:0007669"/>
    <property type="project" value="InterPro"/>
</dbReference>
<accession>A0A5J4SRG3</accession>
<dbReference type="Gene3D" id="3.40.50.150">
    <property type="entry name" value="Vaccinia Virus protein VP39"/>
    <property type="match status" value="1"/>
</dbReference>
<evidence type="ECO:0000256" key="3">
    <source>
        <dbReference type="ARBA" id="ARBA00022679"/>
    </source>
</evidence>
<comment type="caution">
    <text evidence="7">The sequence shown here is derived from an EMBL/GenBank/DDBJ whole genome shotgun (WGS) entry which is preliminary data.</text>
</comment>
<evidence type="ECO:0000256" key="1">
    <source>
        <dbReference type="ARBA" id="ARBA00022490"/>
    </source>
</evidence>
<dbReference type="PRINTS" id="PR00507">
    <property type="entry name" value="N12N6MTFRASE"/>
</dbReference>
<dbReference type="HAMAP" id="MF_01872">
    <property type="entry name" value="tRNA_methyltr_YfiC"/>
    <property type="match status" value="1"/>
</dbReference>
<dbReference type="PROSITE" id="PS00092">
    <property type="entry name" value="N6_MTASE"/>
    <property type="match status" value="1"/>
</dbReference>
<dbReference type="CDD" id="cd02440">
    <property type="entry name" value="AdoMet_MTases"/>
    <property type="match status" value="1"/>
</dbReference>
<keyword evidence="3 7" id="KW-0808">Transferase</keyword>
<gene>
    <name evidence="7" type="ORF">EZS27_003829</name>
</gene>
<organism evidence="7">
    <name type="scientific">termite gut metagenome</name>
    <dbReference type="NCBI Taxonomy" id="433724"/>
    <lineage>
        <taxon>unclassified sequences</taxon>
        <taxon>metagenomes</taxon>
        <taxon>organismal metagenomes</taxon>
    </lineage>
</organism>
<dbReference type="AlphaFoldDB" id="A0A5J4SRG3"/>
<dbReference type="PANTHER" id="PTHR47739:SF1">
    <property type="entry name" value="TRNA1(VAL) (ADENINE(37)-N6)-METHYLTRANSFERASE"/>
    <property type="match status" value="1"/>
</dbReference>
<dbReference type="InterPro" id="IPR007848">
    <property type="entry name" value="Small_mtfrase_dom"/>
</dbReference>
<dbReference type="EMBL" id="SNRY01000061">
    <property type="protein sequence ID" value="KAA6348764.1"/>
    <property type="molecule type" value="Genomic_DNA"/>
</dbReference>
<dbReference type="GO" id="GO:0003676">
    <property type="term" value="F:nucleic acid binding"/>
    <property type="evidence" value="ECO:0007669"/>
    <property type="project" value="InterPro"/>
</dbReference>
<evidence type="ECO:0000256" key="5">
    <source>
        <dbReference type="ARBA" id="ARBA00022694"/>
    </source>
</evidence>
<dbReference type="GO" id="GO:0032259">
    <property type="term" value="P:methylation"/>
    <property type="evidence" value="ECO:0007669"/>
    <property type="project" value="UniProtKB-KW"/>
</dbReference>
<feature type="domain" description="Methyltransferase small" evidence="6">
    <location>
        <begin position="37"/>
        <end position="117"/>
    </location>
</feature>
<evidence type="ECO:0000259" key="6">
    <source>
        <dbReference type="Pfam" id="PF05175"/>
    </source>
</evidence>
<dbReference type="GO" id="GO:0008033">
    <property type="term" value="P:tRNA processing"/>
    <property type="evidence" value="ECO:0007669"/>
    <property type="project" value="UniProtKB-KW"/>
</dbReference>
<keyword evidence="4" id="KW-0949">S-adenosyl-L-methionine</keyword>
<dbReference type="InterPro" id="IPR002052">
    <property type="entry name" value="DNA_methylase_N6_adenine_CS"/>
</dbReference>
<dbReference type="EC" id="2.1.1.223" evidence="7"/>
<keyword evidence="5" id="KW-0819">tRNA processing</keyword>